<dbReference type="EMBL" id="KX125071">
    <property type="protein sequence ID" value="APU50767.1"/>
    <property type="molecule type" value="mRNA"/>
</dbReference>
<dbReference type="GO" id="GO:0051213">
    <property type="term" value="F:dioxygenase activity"/>
    <property type="evidence" value="ECO:0007669"/>
    <property type="project" value="UniProtKB-KW"/>
</dbReference>
<keyword evidence="3" id="KW-0560">Oxidoreductase</keyword>
<organism evidence="3">
    <name type="scientific">Saccoglossus kowalevskii</name>
    <name type="common">Acorn worm</name>
    <dbReference type="NCBI Taxonomy" id="10224"/>
    <lineage>
        <taxon>Eukaryota</taxon>
        <taxon>Metazoa</taxon>
        <taxon>Hemichordata</taxon>
        <taxon>Enteropneusta</taxon>
        <taxon>Harrimaniidae</taxon>
        <taxon>Saccoglossus</taxon>
    </lineage>
</organism>
<feature type="chain" id="PRO_5009872980" evidence="1">
    <location>
        <begin position="22"/>
        <end position="446"/>
    </location>
</feature>
<gene>
    <name evidence="5" type="primary">LOC100372381</name>
    <name evidence="3" type="ORF">Sakowv30043767mg</name>
</gene>
<keyword evidence="3" id="KW-0223">Dioxygenase</keyword>
<dbReference type="InterPro" id="IPR037523">
    <property type="entry name" value="VOC_core"/>
</dbReference>
<protein>
    <submittedName>
        <fullName evidence="3">Extradiol dioxygenase-like protein 557</fullName>
    </submittedName>
    <submittedName>
        <fullName evidence="5">Uncharacterized protein LOC100372381</fullName>
    </submittedName>
</protein>
<evidence type="ECO:0000259" key="2">
    <source>
        <dbReference type="PROSITE" id="PS51819"/>
    </source>
</evidence>
<dbReference type="OrthoDB" id="16820at2759"/>
<evidence type="ECO:0000313" key="3">
    <source>
        <dbReference type="EMBL" id="APU50767.1"/>
    </source>
</evidence>
<evidence type="ECO:0000313" key="4">
    <source>
        <dbReference type="Proteomes" id="UP000694865"/>
    </source>
</evidence>
<dbReference type="Pfam" id="PF00903">
    <property type="entry name" value="Glyoxalase"/>
    <property type="match status" value="1"/>
</dbReference>
<evidence type="ECO:0000313" key="5">
    <source>
        <dbReference type="RefSeq" id="XP_002737829.1"/>
    </source>
</evidence>
<dbReference type="SUPFAM" id="SSF54593">
    <property type="entry name" value="Glyoxalase/Bleomycin resistance protein/Dihydroxybiphenyl dioxygenase"/>
    <property type="match status" value="1"/>
</dbReference>
<dbReference type="GeneID" id="100372381"/>
<proteinExistence type="evidence at transcript level"/>
<evidence type="ECO:0000256" key="1">
    <source>
        <dbReference type="SAM" id="SignalP"/>
    </source>
</evidence>
<dbReference type="Gene3D" id="3.10.180.10">
    <property type="entry name" value="2,3-Dihydroxybiphenyl 1,2-Dioxygenase, domain 1"/>
    <property type="match status" value="2"/>
</dbReference>
<sequence length="446" mass="51970">MMLKSVVVIVLSIALYVVTRPRPPLSYENKEGNAPQLSMPIYYSHVGLAVVPETAEQHFDMLRRVFLMNLNEEGKINLPPPPKVTQYIPPVFQPVIMPVFHAVKRFLPTVLLSFLSRDPRDHHQIAVIHARPEKVEYNELHYYAFRVDSLETLQRMMIMLKEESTVTNVRAVNECDQLVLYVNDVNGDLIKVYMETGYHVTDFVQVAVDLNSKNVEQHVNQLCSKLSGFQTKRAWLQSLKKQHPQLESLDKPSKFWAANHTNDPWQRNISFSHISVKVHNLDGMVNFYSRVLGLIPVKYGYYGTQRFVHMISSEYRPFEFIEDRPMSLLDLDFPVCNQFSFRIKSLKDLREFQQHLSQEPVHSVTPISHGSCWAVYFCDPENNRIEIFADGENYVNQPVIEDFDLSKSDEELHDIDVVTWQHHPSFQPNEEYHMKMAKKLHLTEKT</sequence>
<dbReference type="AlphaFoldDB" id="A0A1L7H7F4"/>
<dbReference type="RefSeq" id="XP_002737829.1">
    <property type="nucleotide sequence ID" value="XM_002737783.2"/>
</dbReference>
<keyword evidence="4" id="KW-1185">Reference proteome</keyword>
<dbReference type="Proteomes" id="UP000694865">
    <property type="component" value="Unplaced"/>
</dbReference>
<dbReference type="InterPro" id="IPR004360">
    <property type="entry name" value="Glyas_Fos-R_dOase_dom"/>
</dbReference>
<dbReference type="InterPro" id="IPR029068">
    <property type="entry name" value="Glyas_Bleomycin-R_OHBP_Dase"/>
</dbReference>
<reference evidence="3" key="2">
    <citation type="submission" date="2016-04" db="EMBL/GenBank/DDBJ databases">
        <authorList>
            <person name="Evans L.H."/>
            <person name="Alamgir A."/>
            <person name="Owens N."/>
            <person name="Weber N.D."/>
            <person name="Virtaneva K."/>
            <person name="Barbian K."/>
            <person name="Babar A."/>
            <person name="Rosenke K."/>
        </authorList>
    </citation>
    <scope>NUCLEOTIDE SEQUENCE</scope>
</reference>
<feature type="domain" description="VOC" evidence="2">
    <location>
        <begin position="270"/>
        <end position="390"/>
    </location>
</feature>
<feature type="signal peptide" evidence="1">
    <location>
        <begin position="1"/>
        <end position="21"/>
    </location>
</feature>
<reference evidence="3" key="1">
    <citation type="journal article" date="2008" name="Biol. Bull.">
        <title>cDNA sequences for transcription factors and signaling proteins of the hemichordate Saccoglossus kowalevskii: efficacy of the expressed sequence tag (EST) approach for evolutionary and developmental studies of a new organism.</title>
        <authorList>
            <person name="Freeman R.M. Jr."/>
            <person name="Wu M."/>
            <person name="Cordonnier-Pratt M.M."/>
            <person name="Pratt L.H."/>
            <person name="Gruber C.E."/>
            <person name="Smith M."/>
            <person name="Lander E.S."/>
            <person name="Stange-Thomann N."/>
            <person name="Lowe C.J."/>
            <person name="Gerhart J."/>
            <person name="Kirschner M."/>
        </authorList>
    </citation>
    <scope>NUCLEOTIDE SEQUENCE</scope>
</reference>
<keyword evidence="1" id="KW-0732">Signal</keyword>
<name>A0A1L7H7F4_SACKO</name>
<dbReference type="PROSITE" id="PS51819">
    <property type="entry name" value="VOC"/>
    <property type="match status" value="1"/>
</dbReference>
<dbReference type="KEGG" id="sko:100372381"/>
<accession>A0A1L7H7F4</accession>
<reference evidence="5" key="3">
    <citation type="submission" date="2025-05" db="UniProtKB">
        <authorList>
            <consortium name="RefSeq"/>
        </authorList>
    </citation>
    <scope>IDENTIFICATION</scope>
    <source>
        <tissue evidence="5">Testes</tissue>
    </source>
</reference>